<feature type="region of interest" description="Disordered" evidence="1">
    <location>
        <begin position="97"/>
        <end position="132"/>
    </location>
</feature>
<feature type="compositionally biased region" description="Polar residues" evidence="1">
    <location>
        <begin position="104"/>
        <end position="119"/>
    </location>
</feature>
<evidence type="ECO:0000313" key="2">
    <source>
        <dbReference type="EMBL" id="WSB73652.1"/>
    </source>
</evidence>
<protein>
    <submittedName>
        <fullName evidence="2">Uncharacterized protein</fullName>
    </submittedName>
</protein>
<feature type="region of interest" description="Disordered" evidence="1">
    <location>
        <begin position="1"/>
        <end position="38"/>
    </location>
</feature>
<gene>
    <name evidence="2" type="ORF">OG863_40115</name>
</gene>
<keyword evidence="3" id="KW-1185">Reference proteome</keyword>
<evidence type="ECO:0000313" key="3">
    <source>
        <dbReference type="Proteomes" id="UP001344251"/>
    </source>
</evidence>
<dbReference type="Proteomes" id="UP001344251">
    <property type="component" value="Chromosome"/>
</dbReference>
<name>A0ABZ1FUP8_9ACTN</name>
<organism evidence="2 3">
    <name type="scientific">Streptomyces decoyicus</name>
    <dbReference type="NCBI Taxonomy" id="249567"/>
    <lineage>
        <taxon>Bacteria</taxon>
        <taxon>Bacillati</taxon>
        <taxon>Actinomycetota</taxon>
        <taxon>Actinomycetes</taxon>
        <taxon>Kitasatosporales</taxon>
        <taxon>Streptomycetaceae</taxon>
        <taxon>Streptomyces</taxon>
    </lineage>
</organism>
<reference evidence="2 3" key="1">
    <citation type="submission" date="2022-10" db="EMBL/GenBank/DDBJ databases">
        <title>The complete genomes of actinobacterial strains from the NBC collection.</title>
        <authorList>
            <person name="Joergensen T.S."/>
            <person name="Alvarez Arevalo M."/>
            <person name="Sterndorff E.B."/>
            <person name="Faurdal D."/>
            <person name="Vuksanovic O."/>
            <person name="Mourched A.-S."/>
            <person name="Charusanti P."/>
            <person name="Shaw S."/>
            <person name="Blin K."/>
            <person name="Weber T."/>
        </authorList>
    </citation>
    <scope>NUCLEOTIDE SEQUENCE [LARGE SCALE GENOMIC DNA]</scope>
    <source>
        <strain evidence="2 3">NBC 01774</strain>
    </source>
</reference>
<evidence type="ECO:0000256" key="1">
    <source>
        <dbReference type="SAM" id="MobiDB-lite"/>
    </source>
</evidence>
<dbReference type="EMBL" id="CP109106">
    <property type="protein sequence ID" value="WSB73652.1"/>
    <property type="molecule type" value="Genomic_DNA"/>
</dbReference>
<sequence>MVGQPGRVADDDDAAGVVEEGGEDRVDGAAGAGDRAQEVDADGEAVVLADDAQGVAAEFDDGGDLSQVVAGQGDVGGFEGDVGGVCAHGDADVGEGGGDGLCPANSSPGRHSWLSQPPATSRRPHPARSGCCSLTRERTKLLSISKLSMISLNRRGHLATDG</sequence>
<dbReference type="RefSeq" id="WP_326623271.1">
    <property type="nucleotide sequence ID" value="NZ_CP109106.1"/>
</dbReference>
<proteinExistence type="predicted"/>
<accession>A0ABZ1FUP8</accession>